<keyword evidence="1 2" id="KW-0694">RNA-binding</keyword>
<dbReference type="CDD" id="cd07323">
    <property type="entry name" value="LAM"/>
    <property type="match status" value="1"/>
</dbReference>
<dbReference type="SUPFAM" id="SSF46785">
    <property type="entry name" value="Winged helix' DNA-binding domain"/>
    <property type="match status" value="1"/>
</dbReference>
<dbReference type="PANTHER" id="PTHR22792:SF101">
    <property type="entry name" value="LA-RELATED PROTEIN 1A"/>
    <property type="match status" value="1"/>
</dbReference>
<feature type="region of interest" description="Disordered" evidence="3">
    <location>
        <begin position="12"/>
        <end position="159"/>
    </location>
</feature>
<dbReference type="OrthoDB" id="340227at2759"/>
<feature type="compositionally biased region" description="Basic residues" evidence="3">
    <location>
        <begin position="140"/>
        <end position="151"/>
    </location>
</feature>
<evidence type="ECO:0000259" key="4">
    <source>
        <dbReference type="PROSITE" id="PS50961"/>
    </source>
</evidence>
<dbReference type="AlphaFoldDB" id="A0A7I8KMJ9"/>
<dbReference type="Proteomes" id="UP000663760">
    <property type="component" value="Chromosome 6"/>
</dbReference>
<dbReference type="InterPro" id="IPR006607">
    <property type="entry name" value="DM15"/>
</dbReference>
<dbReference type="Pfam" id="PF05383">
    <property type="entry name" value="La"/>
    <property type="match status" value="1"/>
</dbReference>
<dbReference type="EMBL" id="LR746269">
    <property type="protein sequence ID" value="CAA7398308.1"/>
    <property type="molecule type" value="Genomic_DNA"/>
</dbReference>
<name>A0A7I8KMJ9_SPIIN</name>
<dbReference type="GO" id="GO:0000339">
    <property type="term" value="F:RNA cap binding"/>
    <property type="evidence" value="ECO:0007669"/>
    <property type="project" value="InterPro"/>
</dbReference>
<evidence type="ECO:0000313" key="5">
    <source>
        <dbReference type="EMBL" id="CAA7398308.1"/>
    </source>
</evidence>
<feature type="region of interest" description="Disordered" evidence="3">
    <location>
        <begin position="241"/>
        <end position="263"/>
    </location>
</feature>
<reference evidence="5" key="1">
    <citation type="submission" date="2020-02" db="EMBL/GenBank/DDBJ databases">
        <authorList>
            <person name="Scholz U."/>
            <person name="Mascher M."/>
            <person name="Fiebig A."/>
        </authorList>
    </citation>
    <scope>NUCLEOTIDE SEQUENCE</scope>
</reference>
<feature type="compositionally biased region" description="Basic and acidic residues" evidence="3">
    <location>
        <begin position="24"/>
        <end position="43"/>
    </location>
</feature>
<feature type="compositionally biased region" description="Basic and acidic residues" evidence="3">
    <location>
        <begin position="82"/>
        <end position="92"/>
    </location>
</feature>
<dbReference type="SMART" id="SM00684">
    <property type="entry name" value="DM15"/>
    <property type="match status" value="3"/>
</dbReference>
<dbReference type="PROSITE" id="PS50961">
    <property type="entry name" value="HTH_LA"/>
    <property type="match status" value="1"/>
</dbReference>
<proteinExistence type="predicted"/>
<evidence type="ECO:0000256" key="2">
    <source>
        <dbReference type="PROSITE-ProRule" id="PRU00332"/>
    </source>
</evidence>
<dbReference type="GO" id="GO:0048255">
    <property type="term" value="P:mRNA stabilization"/>
    <property type="evidence" value="ECO:0007669"/>
    <property type="project" value="InterPro"/>
</dbReference>
<gene>
    <name evidence="5" type="ORF">SI8410_06008973</name>
</gene>
<dbReference type="InterPro" id="IPR036388">
    <property type="entry name" value="WH-like_DNA-bd_sf"/>
</dbReference>
<sequence>MDIASVPAAVVVAGLNGGGGAKVESGEEEKGVEKRRDEGELKSVWRKPTPPPAADPAAATTEGKKMEGAVMGSESWPALKDATSKGHSDADTKLAPAAKASSTAAHVGSAPENVSPHSPTPMQGSGGLPKSDVLGNNNLSKHHSRHHKIGSKHAAPPNSMPPFRVPLAYPQPLPPFFHPVVSGPHLPVPDYGYQPYPPPFPNVAPHMVNPGCEAPLQTFVPSNPPMVGNEANKSFPPPPRGDPGVWHNHGGGYNSQRPNAPESGRRFNQGWRHQRGLNPRDNISARPSVGRKAFARPVQPFFGPAPGYINGPVFPGPAPMYYAPFPSEAFRSPSYMPANPSHSGHHSLPSDALNLKNSIVTQIEYYFSDENLETDGFLLSLFDSEGWVPVSKIADFKRVRSMTTSIGFILDALQTSALIEVQGDKIRRRSDWSKWLSSSESQAPQSKHLASECLEKTAPATLGSSEVCENDFCDKGEVRELVTINEDEANKEQLVKHISIADECKAYNGATGDSNEKSVSVASEDIKLAEPGVYMPGKHCLLRLSVSHQSGTKKPGGLSNVFALEPSDSSDQSTFMLDEELEFDHGELQRNTASSLKRIDDDEDDIDVTDDDMHKLIIVTQDTRIDNDCIVRESEPISSELATAINDGLYFYEQELKAKRSQCQRHTSGLEMKGGDSKSLTTCQTSVNLKTNTSTVGNNGSESHRHANSRRWQMKGSNKGGQSSQKQRLFPGNFRNYGSGRNRLGIVSESPPSNSVGFFFGSTPPESHGPLSLKLNGSPRGILSASSPPVGSLPKSFPPFQHPSHQLLEENGFKQQKYLKFYKRCLNDRKKLGIGCSEEMNTLYRFWSFFLRDIFVHSMYEEFRRLALEDAEAKYNYGIECLFRFYSYGLEKQFNEDLYNDFEQLTLEFYHKGNLYGLEKYWAFHHYRKIRDDRKEPLKDPELDRLLREEYRSLDDFRAKEAADKPAVKD</sequence>
<accession>A0A7I8KMJ9</accession>
<dbReference type="InterPro" id="IPR036390">
    <property type="entry name" value="WH_DNA-bd_sf"/>
</dbReference>
<dbReference type="SMART" id="SM00715">
    <property type="entry name" value="LA"/>
    <property type="match status" value="1"/>
</dbReference>
<feature type="compositionally biased region" description="Low complexity" evidence="3">
    <location>
        <begin position="93"/>
        <end position="105"/>
    </location>
</feature>
<evidence type="ECO:0000313" key="6">
    <source>
        <dbReference type="Proteomes" id="UP000663760"/>
    </source>
</evidence>
<dbReference type="Gene3D" id="1.10.10.10">
    <property type="entry name" value="Winged helix-like DNA-binding domain superfamily/Winged helix DNA-binding domain"/>
    <property type="match status" value="1"/>
</dbReference>
<feature type="compositionally biased region" description="Polar residues" evidence="3">
    <location>
        <begin position="690"/>
        <end position="701"/>
    </location>
</feature>
<organism evidence="5 6">
    <name type="scientific">Spirodela intermedia</name>
    <name type="common">Intermediate duckweed</name>
    <dbReference type="NCBI Taxonomy" id="51605"/>
    <lineage>
        <taxon>Eukaryota</taxon>
        <taxon>Viridiplantae</taxon>
        <taxon>Streptophyta</taxon>
        <taxon>Embryophyta</taxon>
        <taxon>Tracheophyta</taxon>
        <taxon>Spermatophyta</taxon>
        <taxon>Magnoliopsida</taxon>
        <taxon>Liliopsida</taxon>
        <taxon>Araceae</taxon>
        <taxon>Lemnoideae</taxon>
        <taxon>Spirodela</taxon>
    </lineage>
</organism>
<protein>
    <recommendedName>
        <fullName evidence="4">HTH La-type RNA-binding domain-containing protein</fullName>
    </recommendedName>
</protein>
<keyword evidence="6" id="KW-1185">Reference proteome</keyword>
<dbReference type="Pfam" id="PF21071">
    <property type="entry name" value="LARP1_HEAT"/>
    <property type="match status" value="1"/>
</dbReference>
<dbReference type="PANTHER" id="PTHR22792">
    <property type="entry name" value="LUPUS LA PROTEIN-RELATED"/>
    <property type="match status" value="1"/>
</dbReference>
<feature type="region of interest" description="Disordered" evidence="3">
    <location>
        <begin position="690"/>
        <end position="735"/>
    </location>
</feature>
<evidence type="ECO:0000256" key="3">
    <source>
        <dbReference type="SAM" id="MobiDB-lite"/>
    </source>
</evidence>
<feature type="domain" description="HTH La-type RNA-binding" evidence="4">
    <location>
        <begin position="349"/>
        <end position="438"/>
    </location>
</feature>
<dbReference type="InterPro" id="IPR006630">
    <property type="entry name" value="La_HTH"/>
</dbReference>
<dbReference type="InterPro" id="IPR045180">
    <property type="entry name" value="La_dom_prot"/>
</dbReference>
<evidence type="ECO:0000256" key="1">
    <source>
        <dbReference type="ARBA" id="ARBA00022884"/>
    </source>
</evidence>